<reference evidence="1 2" key="2">
    <citation type="submission" date="2013-09" db="EMBL/GenBank/DDBJ databases">
        <title>Whole genome comparison of six Crocosphaera watsonii strains with differing phenotypes.</title>
        <authorList>
            <person name="Bench S.R."/>
            <person name="Heller P."/>
            <person name="Frank I."/>
            <person name="Arciniega M."/>
            <person name="Shilova I.N."/>
            <person name="Zehr J.P."/>
        </authorList>
    </citation>
    <scope>NUCLEOTIDE SEQUENCE [LARGE SCALE GENOMIC DNA]</scope>
    <source>
        <strain evidence="1 2">WH 0401</strain>
    </source>
</reference>
<name>T2JCJ4_CROWT</name>
<evidence type="ECO:0000313" key="1">
    <source>
        <dbReference type="EMBL" id="CCQ62846.1"/>
    </source>
</evidence>
<dbReference type="EMBL" id="CAQM01000602">
    <property type="protein sequence ID" value="CCQ62846.1"/>
    <property type="molecule type" value="Genomic_DNA"/>
</dbReference>
<reference evidence="1 2" key="1">
    <citation type="submission" date="2013-01" db="EMBL/GenBank/DDBJ databases">
        <authorList>
            <person name="Bench S."/>
        </authorList>
    </citation>
    <scope>NUCLEOTIDE SEQUENCE [LARGE SCALE GENOMIC DNA]</scope>
    <source>
        <strain evidence="1 2">WH 0401</strain>
    </source>
</reference>
<sequence>MTQNLPSVTRLGILEAEAGNRTQSDTDCWWHWRYRSPHDEKEPRKVTYARAGKAERVVSPDPIGVM</sequence>
<dbReference type="Proteomes" id="UP000018198">
    <property type="component" value="Unassembled WGS sequence"/>
</dbReference>
<protein>
    <submittedName>
        <fullName evidence="1">Uncharacterized protein</fullName>
    </submittedName>
</protein>
<comment type="caution">
    <text evidence="1">The sequence shown here is derived from an EMBL/GenBank/DDBJ whole genome shotgun (WGS) entry which is preliminary data.</text>
</comment>
<evidence type="ECO:0000313" key="2">
    <source>
        <dbReference type="Proteomes" id="UP000018198"/>
    </source>
</evidence>
<proteinExistence type="predicted"/>
<organism evidence="1 2">
    <name type="scientific">Crocosphaera watsonii WH 0401</name>
    <dbReference type="NCBI Taxonomy" id="555881"/>
    <lineage>
        <taxon>Bacteria</taxon>
        <taxon>Bacillati</taxon>
        <taxon>Cyanobacteriota</taxon>
        <taxon>Cyanophyceae</taxon>
        <taxon>Oscillatoriophycideae</taxon>
        <taxon>Chroococcales</taxon>
        <taxon>Aphanothecaceae</taxon>
        <taxon>Crocosphaera</taxon>
    </lineage>
</organism>
<dbReference type="AlphaFoldDB" id="T2JCJ4"/>
<accession>T2JCJ4</accession>
<gene>
    <name evidence="1" type="ORF">CWATWH0401_2904</name>
</gene>